<feature type="region of interest" description="Disordered" evidence="10">
    <location>
        <begin position="1"/>
        <end position="53"/>
    </location>
</feature>
<comment type="pathway">
    <text evidence="7">Carotenoid biosynthesis; staphyloxanthin biosynthesis; staphyloxanthin from farnesyl diphosphate: step 4/5.</text>
</comment>
<feature type="domain" description="Glycosyltransferase 2-like" evidence="11">
    <location>
        <begin position="57"/>
        <end position="183"/>
    </location>
</feature>
<keyword evidence="13" id="KW-1185">Reference proteome</keyword>
<dbReference type="PANTHER" id="PTHR43646:SF2">
    <property type="entry name" value="GLYCOSYLTRANSFERASE 2-LIKE DOMAIN-CONTAINING PROTEIN"/>
    <property type="match status" value="1"/>
</dbReference>
<dbReference type="Pfam" id="PF00535">
    <property type="entry name" value="Glycos_transf_2"/>
    <property type="match status" value="1"/>
</dbReference>
<dbReference type="PANTHER" id="PTHR43646">
    <property type="entry name" value="GLYCOSYLTRANSFERASE"/>
    <property type="match status" value="1"/>
</dbReference>
<dbReference type="Gene3D" id="3.90.550.10">
    <property type="entry name" value="Spore Coat Polysaccharide Biosynthesis Protein SpsA, Chain A"/>
    <property type="match status" value="1"/>
</dbReference>
<evidence type="ECO:0000256" key="5">
    <source>
        <dbReference type="ARBA" id="ARBA00023136"/>
    </source>
</evidence>
<dbReference type="InterPro" id="IPR001173">
    <property type="entry name" value="Glyco_trans_2-like"/>
</dbReference>
<comment type="caution">
    <text evidence="12">The sequence shown here is derived from an EMBL/GenBank/DDBJ whole genome shotgun (WGS) entry which is preliminary data.</text>
</comment>
<dbReference type="RefSeq" id="WP_398284174.1">
    <property type="nucleotide sequence ID" value="NZ_JBITLV010000008.1"/>
</dbReference>
<comment type="subcellular location">
    <subcellularLocation>
        <location evidence="1">Cell membrane</location>
    </subcellularLocation>
</comment>
<keyword evidence="3 12" id="KW-0328">Glycosyltransferase</keyword>
<evidence type="ECO:0000256" key="7">
    <source>
        <dbReference type="ARBA" id="ARBA00037904"/>
    </source>
</evidence>
<dbReference type="GO" id="GO:0016757">
    <property type="term" value="F:glycosyltransferase activity"/>
    <property type="evidence" value="ECO:0007669"/>
    <property type="project" value="UniProtKB-KW"/>
</dbReference>
<evidence type="ECO:0000256" key="2">
    <source>
        <dbReference type="ARBA" id="ARBA00022475"/>
    </source>
</evidence>
<proteinExistence type="inferred from homology"/>
<evidence type="ECO:0000256" key="8">
    <source>
        <dbReference type="ARBA" id="ARBA00038120"/>
    </source>
</evidence>
<evidence type="ECO:0000313" key="12">
    <source>
        <dbReference type="EMBL" id="MFI7589570.1"/>
    </source>
</evidence>
<sequence length="329" mass="35316">MTEAETDSRPPTLQVRPDVVQPDVAPTVTHTAAPSVLPDAPPAPRPGRGARPRASFSVVIPAHDEERTIGRCLDFAAELEPGEAEIVVVANGCTDETATVAASVPGVRVILLDAAGKTDALNAGDAVSAAYPRVYLDADIAVSADTLRRMRDALSAGTPRICAPTIRFATDGRPWSVRAFYRIYEQLPYVRCGLVGLGIYGISAEGRRRFDGFPRITADDLYVQRMFTADERTVLDDAEFVVQTPRTLRALLRVRTRTAVGNAELAGVPGASADFGRTGGGTTRALVGLVARHPGLLPAGLVYAGVTAVSRMRARLRRNHQWHRDTSTR</sequence>
<name>A0ABW8AT48_9ACTN</name>
<evidence type="ECO:0000256" key="3">
    <source>
        <dbReference type="ARBA" id="ARBA00022676"/>
    </source>
</evidence>
<gene>
    <name evidence="12" type="ORF">ACIB24_21090</name>
</gene>
<keyword evidence="5" id="KW-0472">Membrane</keyword>
<evidence type="ECO:0000259" key="11">
    <source>
        <dbReference type="Pfam" id="PF00535"/>
    </source>
</evidence>
<dbReference type="Proteomes" id="UP001612915">
    <property type="component" value="Unassembled WGS sequence"/>
</dbReference>
<comment type="function">
    <text evidence="6">Catalyzes the glycosylation of 4,4'-diaponeurosporenoate, i.e. the esterification of glucose at the C1'' position with the carboxyl group of 4,4'-diaponeurosporenic acid, to form glycosyl-4,4'-diaponeurosporenoate. This is a step in the biosynthesis of staphyloxanthin, an orange pigment present in most staphylococci strains.</text>
</comment>
<reference evidence="12 13" key="1">
    <citation type="submission" date="2024-10" db="EMBL/GenBank/DDBJ databases">
        <title>The Natural Products Discovery Center: Release of the First 8490 Sequenced Strains for Exploring Actinobacteria Biosynthetic Diversity.</title>
        <authorList>
            <person name="Kalkreuter E."/>
            <person name="Kautsar S.A."/>
            <person name="Yang D."/>
            <person name="Bader C.D."/>
            <person name="Teijaro C.N."/>
            <person name="Fluegel L."/>
            <person name="Davis C.M."/>
            <person name="Simpson J.R."/>
            <person name="Lauterbach L."/>
            <person name="Steele A.D."/>
            <person name="Gui C."/>
            <person name="Meng S."/>
            <person name="Li G."/>
            <person name="Viehrig K."/>
            <person name="Ye F."/>
            <person name="Su P."/>
            <person name="Kiefer A.F."/>
            <person name="Nichols A."/>
            <person name="Cepeda A.J."/>
            <person name="Yan W."/>
            <person name="Fan B."/>
            <person name="Jiang Y."/>
            <person name="Adhikari A."/>
            <person name="Zheng C.-J."/>
            <person name="Schuster L."/>
            <person name="Cowan T.M."/>
            <person name="Smanski M.J."/>
            <person name="Chevrette M.G."/>
            <person name="De Carvalho L.P.S."/>
            <person name="Shen B."/>
        </authorList>
    </citation>
    <scope>NUCLEOTIDE SEQUENCE [LARGE SCALE GENOMIC DNA]</scope>
    <source>
        <strain evidence="12 13">NPDC049639</strain>
    </source>
</reference>
<evidence type="ECO:0000256" key="10">
    <source>
        <dbReference type="SAM" id="MobiDB-lite"/>
    </source>
</evidence>
<evidence type="ECO:0000256" key="9">
    <source>
        <dbReference type="ARBA" id="ARBA00040345"/>
    </source>
</evidence>
<organism evidence="12 13">
    <name type="scientific">Spongisporangium articulatum</name>
    <dbReference type="NCBI Taxonomy" id="3362603"/>
    <lineage>
        <taxon>Bacteria</taxon>
        <taxon>Bacillati</taxon>
        <taxon>Actinomycetota</taxon>
        <taxon>Actinomycetes</taxon>
        <taxon>Kineosporiales</taxon>
        <taxon>Kineosporiaceae</taxon>
        <taxon>Spongisporangium</taxon>
    </lineage>
</organism>
<dbReference type="SUPFAM" id="SSF53448">
    <property type="entry name" value="Nucleotide-diphospho-sugar transferases"/>
    <property type="match status" value="1"/>
</dbReference>
<dbReference type="EMBL" id="JBITLV010000008">
    <property type="protein sequence ID" value="MFI7589570.1"/>
    <property type="molecule type" value="Genomic_DNA"/>
</dbReference>
<evidence type="ECO:0000313" key="13">
    <source>
        <dbReference type="Proteomes" id="UP001612915"/>
    </source>
</evidence>
<comment type="similarity">
    <text evidence="8">Belongs to the glycosyltransferase 2 family. CrtQ subfamily.</text>
</comment>
<evidence type="ECO:0000256" key="1">
    <source>
        <dbReference type="ARBA" id="ARBA00004236"/>
    </source>
</evidence>
<keyword evidence="4 12" id="KW-0808">Transferase</keyword>
<keyword evidence="2" id="KW-1003">Cell membrane</keyword>
<accession>A0ABW8AT48</accession>
<evidence type="ECO:0000256" key="4">
    <source>
        <dbReference type="ARBA" id="ARBA00022679"/>
    </source>
</evidence>
<evidence type="ECO:0000256" key="6">
    <source>
        <dbReference type="ARBA" id="ARBA00037281"/>
    </source>
</evidence>
<protein>
    <recommendedName>
        <fullName evidence="9">4,4'-diaponeurosporenoate glycosyltransferase</fullName>
    </recommendedName>
</protein>
<dbReference type="InterPro" id="IPR029044">
    <property type="entry name" value="Nucleotide-diphossugar_trans"/>
</dbReference>